<organism evidence="1 2">
    <name type="scientific">Candidatus Magasanikbacteria bacterium CG_4_9_14_0_2_um_filter_42_11</name>
    <dbReference type="NCBI Taxonomy" id="1974643"/>
    <lineage>
        <taxon>Bacteria</taxon>
        <taxon>Candidatus Magasanikiibacteriota</taxon>
    </lineage>
</organism>
<evidence type="ECO:0000313" key="2">
    <source>
        <dbReference type="Proteomes" id="UP000231456"/>
    </source>
</evidence>
<evidence type="ECO:0000313" key="1">
    <source>
        <dbReference type="EMBL" id="PJC52295.1"/>
    </source>
</evidence>
<proteinExistence type="predicted"/>
<dbReference type="AlphaFoldDB" id="A0A2M8F972"/>
<dbReference type="InterPro" id="IPR018691">
    <property type="entry name" value="DUF2188"/>
</dbReference>
<comment type="caution">
    <text evidence="1">The sequence shown here is derived from an EMBL/GenBank/DDBJ whole genome shotgun (WGS) entry which is preliminary data.</text>
</comment>
<evidence type="ECO:0008006" key="3">
    <source>
        <dbReference type="Google" id="ProtNLM"/>
    </source>
</evidence>
<accession>A0A2M8F972</accession>
<name>A0A2M8F972_9BACT</name>
<gene>
    <name evidence="1" type="ORF">CO030_03620</name>
</gene>
<reference evidence="2" key="1">
    <citation type="submission" date="2017-09" db="EMBL/GenBank/DDBJ databases">
        <title>Depth-based differentiation of microbial function through sediment-hosted aquifers and enrichment of novel symbionts in the deep terrestrial subsurface.</title>
        <authorList>
            <person name="Probst A.J."/>
            <person name="Ladd B."/>
            <person name="Jarett J.K."/>
            <person name="Geller-Mcgrath D.E."/>
            <person name="Sieber C.M.K."/>
            <person name="Emerson J.B."/>
            <person name="Anantharaman K."/>
            <person name="Thomas B.C."/>
            <person name="Malmstrom R."/>
            <person name="Stieglmeier M."/>
            <person name="Klingl A."/>
            <person name="Woyke T."/>
            <person name="Ryan C.M."/>
            <person name="Banfield J.F."/>
        </authorList>
    </citation>
    <scope>NUCLEOTIDE SEQUENCE [LARGE SCALE GENOMIC DNA]</scope>
</reference>
<sequence>MKKRILTPKKPHNASLQAYTKAVQRGRKGIHVVKNENGWAVKKIGNVQQAIFSTQKEAETHALRQKKNGNTVYVHGRDGRIKRVT</sequence>
<dbReference type="Pfam" id="PF09954">
    <property type="entry name" value="DUF2188"/>
    <property type="match status" value="1"/>
</dbReference>
<dbReference type="EMBL" id="PFRH01000117">
    <property type="protein sequence ID" value="PJC52295.1"/>
    <property type="molecule type" value="Genomic_DNA"/>
</dbReference>
<dbReference type="Proteomes" id="UP000231456">
    <property type="component" value="Unassembled WGS sequence"/>
</dbReference>
<protein>
    <recommendedName>
        <fullName evidence="3">DUF2188 domain-containing protein</fullName>
    </recommendedName>
</protein>